<dbReference type="PATRIC" id="fig|119224.3.peg.1252"/>
<dbReference type="Proteomes" id="UP000049578">
    <property type="component" value="Unassembled WGS sequence"/>
</dbReference>
<dbReference type="EMBL" id="LHQM01000039">
    <property type="protein sequence ID" value="KPJ21886.1"/>
    <property type="molecule type" value="Genomic_DNA"/>
</dbReference>
<organism evidence="1 2">
    <name type="scientific">Streptococcus phocae</name>
    <dbReference type="NCBI Taxonomy" id="119224"/>
    <lineage>
        <taxon>Bacteria</taxon>
        <taxon>Bacillati</taxon>
        <taxon>Bacillota</taxon>
        <taxon>Bacilli</taxon>
        <taxon>Lactobacillales</taxon>
        <taxon>Streptococcaceae</taxon>
        <taxon>Streptococcus</taxon>
    </lineage>
</organism>
<evidence type="ECO:0000313" key="1">
    <source>
        <dbReference type="EMBL" id="KPJ21886.1"/>
    </source>
</evidence>
<evidence type="ECO:0000313" key="2">
    <source>
        <dbReference type="Proteomes" id="UP000049578"/>
    </source>
</evidence>
<dbReference type="Pfam" id="PF11311">
    <property type="entry name" value="DUF3114"/>
    <property type="match status" value="1"/>
</dbReference>
<comment type="caution">
    <text evidence="1">The sequence shown here is derived from an EMBL/GenBank/DDBJ whole genome shotgun (WGS) entry which is preliminary data.</text>
</comment>
<gene>
    <name evidence="1" type="ORF">AKK44_07525</name>
</gene>
<dbReference type="InterPro" id="IPR021462">
    <property type="entry name" value="DUF3114"/>
</dbReference>
<keyword evidence="2" id="KW-1185">Reference proteome</keyword>
<evidence type="ECO:0008006" key="3">
    <source>
        <dbReference type="Google" id="ProtNLM"/>
    </source>
</evidence>
<reference evidence="1 2" key="1">
    <citation type="submission" date="2015-08" db="EMBL/GenBank/DDBJ databases">
        <title>Genome sequence of Streptococcus phocae subsp. phocae ATCC 51973T isolated from liver specimen obtained from seal.</title>
        <authorList>
            <person name="Avendano-Herrera R."/>
        </authorList>
    </citation>
    <scope>NUCLEOTIDE SEQUENCE [LARGE SCALE GENOMIC DNA]</scope>
    <source>
        <strain evidence="1 2">ATCC 51973</strain>
    </source>
</reference>
<protein>
    <recommendedName>
        <fullName evidence="3">DUF3114 domain-containing protein</fullName>
    </recommendedName>
</protein>
<proteinExistence type="predicted"/>
<name>A0A0P6SQE8_9STRE</name>
<accession>A0A0P6SQE8</accession>
<dbReference type="STRING" id="119224.AKK44_07525"/>
<sequence>MIARYQALRAYQRLGLSAEAFQALAKVQVIDYRLGSPSFWFIWQLEKTLKPAKELLDMLLCMVDMPHELSGHLEETQTLVARFHPDLSPDHIFWKEVAQLVDHAFPEQSLDQEGELERRLHQFRYLVSSQQAQYIRHHFKSSGMTDRQALALFLKGKKGPAFWRRHPDYTLMDSARLHNKVAVQSGQIRFPDQEISYNIKVLIDFHTEFILDSQGRFLNEIDAEVVSQKGLINGASFNYGTRGKRHWDLDVAPIRRHDPAVRKKALKGYQAPRWIRRNQADFEWSYFNKRGLFSRDRKSCFDLVKAQAKQFKAQIKNS</sequence>
<dbReference type="AlphaFoldDB" id="A0A0P6SQE8"/>